<evidence type="ECO:0000313" key="1">
    <source>
        <dbReference type="EMBL" id="CDM93917.1"/>
    </source>
</evidence>
<reference evidence="1 2" key="1">
    <citation type="submission" date="2014-02" db="EMBL/GenBank/DDBJ databases">
        <authorList>
            <person name="Genoscope - CEA"/>
        </authorList>
    </citation>
    <scope>NUCLEOTIDE SEQUENCE [LARGE SCALE GENOMIC DNA]</scope>
    <source>
        <strain evidence="1 2">PCC 8005</strain>
    </source>
</reference>
<accession>A0A9P1KEH4</accession>
<dbReference type="EMBL" id="FO818640">
    <property type="protein sequence ID" value="CDM93917.1"/>
    <property type="molecule type" value="Genomic_DNA"/>
</dbReference>
<protein>
    <submittedName>
        <fullName evidence="1">Uncharacterized protein</fullName>
    </submittedName>
</protein>
<dbReference type="AlphaFoldDB" id="A0A9P1KEH4"/>
<keyword evidence="2" id="KW-1185">Reference proteome</keyword>
<organism evidence="1 2">
    <name type="scientific">Limnospira indica PCC 8005</name>
    <dbReference type="NCBI Taxonomy" id="376219"/>
    <lineage>
        <taxon>Bacteria</taxon>
        <taxon>Bacillati</taxon>
        <taxon>Cyanobacteriota</taxon>
        <taxon>Cyanophyceae</taxon>
        <taxon>Oscillatoriophycideae</taxon>
        <taxon>Oscillatoriales</taxon>
        <taxon>Sirenicapillariaceae</taxon>
        <taxon>Limnospira</taxon>
    </lineage>
</organism>
<proteinExistence type="predicted"/>
<gene>
    <name evidence="1" type="ORF">ARTHRO_11591</name>
</gene>
<name>A0A9P1KEH4_9CYAN</name>
<dbReference type="Proteomes" id="UP000032946">
    <property type="component" value="Chromosome"/>
</dbReference>
<evidence type="ECO:0000313" key="2">
    <source>
        <dbReference type="Proteomes" id="UP000032946"/>
    </source>
</evidence>
<sequence length="44" mass="4958">MANSWSDRILRANESSVFSNSNLHAMPFSLLWLPIVELPIDATI</sequence>